<dbReference type="KEGG" id="mah:MEALZ_3194"/>
<dbReference type="PATRIC" id="fig|271065.3.peg.3287"/>
<dbReference type="SUPFAM" id="SSF46785">
    <property type="entry name" value="Winged helix' DNA-binding domain"/>
    <property type="match status" value="2"/>
</dbReference>
<dbReference type="AlphaFoldDB" id="G4T3Q3"/>
<evidence type="ECO:0000313" key="7">
    <source>
        <dbReference type="Proteomes" id="UP000008315"/>
    </source>
</evidence>
<reference evidence="7" key="1">
    <citation type="journal article" date="2012" name="J. Bacteriol.">
        <title>Genome sequence of the haloalkaliphilic methanotrophic bacterium Methylomicrobium alcaliphilum 20Z.</title>
        <authorList>
            <person name="Vuilleumier S."/>
            <person name="Khmelenina V.N."/>
            <person name="Bringel F."/>
            <person name="Reshetnikov A.S."/>
            <person name="Lajus A."/>
            <person name="Mangenot S."/>
            <person name="Rouy Z."/>
            <person name="Op den Camp H.J."/>
            <person name="Jetten M.S."/>
            <person name="Dispirito A.A."/>
            <person name="Dunfield P."/>
            <person name="Klotz M.G."/>
            <person name="Semrau J.D."/>
            <person name="Stein L.Y."/>
            <person name="Barbe V."/>
            <person name="Medigue C."/>
            <person name="Trotsenko Y.A."/>
            <person name="Kalyuzhnaya M.G."/>
        </authorList>
    </citation>
    <scope>NUCLEOTIDE SEQUENCE [LARGE SCALE GENOMIC DNA]</scope>
    <source>
        <strain evidence="7">DSM 19304 / NCIMB 14124 / VKM B-2133 / 20Z</strain>
    </source>
</reference>
<dbReference type="STRING" id="1091494.MEALZ_3194"/>
<dbReference type="GO" id="GO:0051301">
    <property type="term" value="P:cell division"/>
    <property type="evidence" value="ECO:0007669"/>
    <property type="project" value="UniProtKB-KW"/>
</dbReference>
<dbReference type="InterPro" id="IPR005234">
    <property type="entry name" value="ScpB_csome_segregation"/>
</dbReference>
<keyword evidence="7" id="KW-1185">Reference proteome</keyword>
<gene>
    <name evidence="6" type="ordered locus">MEALZ_3194</name>
</gene>
<evidence type="ECO:0000313" key="6">
    <source>
        <dbReference type="EMBL" id="CCE24859.1"/>
    </source>
</evidence>
<dbReference type="InterPro" id="IPR036388">
    <property type="entry name" value="WH-like_DNA-bd_sf"/>
</dbReference>
<dbReference type="RefSeq" id="WP_014149619.1">
    <property type="nucleotide sequence ID" value="NC_016112.1"/>
</dbReference>
<proteinExistence type="predicted"/>
<keyword evidence="3" id="KW-0159">Chromosome partition</keyword>
<dbReference type="PIRSF" id="PIRSF019345">
    <property type="entry name" value="ScpB"/>
    <property type="match status" value="1"/>
</dbReference>
<feature type="region of interest" description="Disordered" evidence="5">
    <location>
        <begin position="181"/>
        <end position="219"/>
    </location>
</feature>
<feature type="compositionally biased region" description="Low complexity" evidence="5">
    <location>
        <begin position="181"/>
        <end position="190"/>
    </location>
</feature>
<evidence type="ECO:0000256" key="4">
    <source>
        <dbReference type="ARBA" id="ARBA00023306"/>
    </source>
</evidence>
<keyword evidence="4" id="KW-0131">Cell cycle</keyword>
<accession>G4T3Q3</accession>
<dbReference type="EMBL" id="FO082060">
    <property type="protein sequence ID" value="CCE24859.1"/>
    <property type="molecule type" value="Genomic_DNA"/>
</dbReference>
<keyword evidence="1" id="KW-0963">Cytoplasm</keyword>
<evidence type="ECO:0000256" key="3">
    <source>
        <dbReference type="ARBA" id="ARBA00022829"/>
    </source>
</evidence>
<protein>
    <submittedName>
        <fullName evidence="6">Chromosome segregation and condensation protein, ScpB</fullName>
    </submittedName>
</protein>
<dbReference type="Pfam" id="PF04079">
    <property type="entry name" value="SMC_ScpB"/>
    <property type="match status" value="1"/>
</dbReference>
<dbReference type="PANTHER" id="PTHR34298:SF2">
    <property type="entry name" value="SEGREGATION AND CONDENSATION PROTEIN B"/>
    <property type="match status" value="1"/>
</dbReference>
<organism evidence="6 7">
    <name type="scientific">Methylotuvimicrobium alcaliphilum (strain DSM 19304 / NCIMB 14124 / VKM B-2133 / 20Z)</name>
    <name type="common">Methylomicrobium alcaliphilum</name>
    <dbReference type="NCBI Taxonomy" id="1091494"/>
    <lineage>
        <taxon>Bacteria</taxon>
        <taxon>Pseudomonadati</taxon>
        <taxon>Pseudomonadota</taxon>
        <taxon>Gammaproteobacteria</taxon>
        <taxon>Methylococcales</taxon>
        <taxon>Methylococcaceae</taxon>
        <taxon>Methylotuvimicrobium</taxon>
    </lineage>
</organism>
<evidence type="ECO:0000256" key="5">
    <source>
        <dbReference type="SAM" id="MobiDB-lite"/>
    </source>
</evidence>
<dbReference type="GO" id="GO:0051304">
    <property type="term" value="P:chromosome separation"/>
    <property type="evidence" value="ECO:0007669"/>
    <property type="project" value="InterPro"/>
</dbReference>
<dbReference type="InterPro" id="IPR036390">
    <property type="entry name" value="WH_DNA-bd_sf"/>
</dbReference>
<dbReference type="NCBIfam" id="TIGR00281">
    <property type="entry name" value="SMC-Scp complex subunit ScpB"/>
    <property type="match status" value="1"/>
</dbReference>
<dbReference type="HOGENOM" id="CLU_045647_5_2_6"/>
<sequence>MDIKRIVEALLFASDKPMTVKQLQQTFPELEQPEIETLQKAVDEIVEDYATRPVALKKVASGYRFQVKPELSFWVGRLFEEKPPRYSRALLETLAIIAYRQPVTRGDIEDIRGVAVSSNIIRTLLEREWIRIIAHKEVPGRPALYGTTKQFLDYFDLSSLHELPTLQEIKELDLSVASNQQLMQEQSEQQENNRPEVAEQGQDTEFKAEAETFVQSTEE</sequence>
<evidence type="ECO:0000256" key="1">
    <source>
        <dbReference type="ARBA" id="ARBA00022490"/>
    </source>
</evidence>
<evidence type="ECO:0000256" key="2">
    <source>
        <dbReference type="ARBA" id="ARBA00022618"/>
    </source>
</evidence>
<dbReference type="PANTHER" id="PTHR34298">
    <property type="entry name" value="SEGREGATION AND CONDENSATION PROTEIN B"/>
    <property type="match status" value="1"/>
</dbReference>
<dbReference type="Gene3D" id="1.10.10.10">
    <property type="entry name" value="Winged helix-like DNA-binding domain superfamily/Winged helix DNA-binding domain"/>
    <property type="match status" value="2"/>
</dbReference>
<dbReference type="Proteomes" id="UP000008315">
    <property type="component" value="Chromosome"/>
</dbReference>
<name>G4T3Q3_META2</name>
<keyword evidence="2" id="KW-0132">Cell division</keyword>